<feature type="transmembrane region" description="Helical" evidence="5">
    <location>
        <begin position="223"/>
        <end position="243"/>
    </location>
</feature>
<accession>A0AAV6VCU8</accession>
<feature type="transmembrane region" description="Helical" evidence="5">
    <location>
        <begin position="172"/>
        <end position="194"/>
    </location>
</feature>
<comment type="caution">
    <text evidence="6">The sequence shown here is derived from an EMBL/GenBank/DDBJ whole genome shotgun (WGS) entry which is preliminary data.</text>
</comment>
<feature type="transmembrane region" description="Helical" evidence="5">
    <location>
        <begin position="54"/>
        <end position="77"/>
    </location>
</feature>
<keyword evidence="3 5" id="KW-1133">Transmembrane helix</keyword>
<feature type="transmembrane region" description="Helical" evidence="5">
    <location>
        <begin position="136"/>
        <end position="160"/>
    </location>
</feature>
<evidence type="ECO:0000256" key="5">
    <source>
        <dbReference type="SAM" id="Phobius"/>
    </source>
</evidence>
<evidence type="ECO:0000256" key="4">
    <source>
        <dbReference type="ARBA" id="ARBA00023136"/>
    </source>
</evidence>
<name>A0AAV6VCU8_9ARAC</name>
<dbReference type="PANTHER" id="PTHR12489">
    <property type="entry name" value="LIPOMA HMGIC FUSION PARTNER-LIKE PROTEIN"/>
    <property type="match status" value="1"/>
</dbReference>
<dbReference type="EMBL" id="JAFNEN010000107">
    <property type="protein sequence ID" value="KAG8194181.1"/>
    <property type="molecule type" value="Genomic_DNA"/>
</dbReference>
<keyword evidence="2 5" id="KW-0812">Transmembrane</keyword>
<dbReference type="GO" id="GO:0016020">
    <property type="term" value="C:membrane"/>
    <property type="evidence" value="ECO:0007669"/>
    <property type="project" value="UniProtKB-SubCell"/>
</dbReference>
<comment type="subcellular location">
    <subcellularLocation>
        <location evidence="1">Membrane</location>
        <topology evidence="1">Multi-pass membrane protein</topology>
    </subcellularLocation>
</comment>
<dbReference type="AlphaFoldDB" id="A0AAV6VCU8"/>
<proteinExistence type="predicted"/>
<dbReference type="Gene3D" id="1.20.140.150">
    <property type="match status" value="1"/>
</dbReference>
<protein>
    <recommendedName>
        <fullName evidence="8">Lipoma HMGIC fusion partner-like 2 protein</fullName>
    </recommendedName>
</protein>
<dbReference type="Proteomes" id="UP000827092">
    <property type="component" value="Unassembled WGS sequence"/>
</dbReference>
<sequence>MQRAPPLEQNGLYSKLSSKHAALKKAVVFYQRIFQLKRDIHLEMCYVIVTSRTLLWTLLTVATTLSMLAAVVTPTWLVGAPRRPGLKAGSPQDLYSPSLGIYNRCIKIHQINHLYSDNCAPFVRSFGMSTDQFPDFWKASLVFFGCGLALMTLTLLASVIGCCFRSLFKKSIFTLSGTVQAVAGLFYILGLMLYPAGWNSRRVHLICGDTAEPFWPGDCSLGLAFYLAIGSTVVTFLCSVLSVQAEVSTSTDKVQDEILEGKTLICLV</sequence>
<gene>
    <name evidence="6" type="ORF">JTE90_002385</name>
</gene>
<dbReference type="PANTHER" id="PTHR12489:SF19">
    <property type="entry name" value="LHFPL TETRASPAN SUBFAMILY MEMBER 2 PROTEIN"/>
    <property type="match status" value="1"/>
</dbReference>
<dbReference type="InterPro" id="IPR019372">
    <property type="entry name" value="LHFPL"/>
</dbReference>
<evidence type="ECO:0000256" key="3">
    <source>
        <dbReference type="ARBA" id="ARBA00022989"/>
    </source>
</evidence>
<evidence type="ECO:0000256" key="2">
    <source>
        <dbReference type="ARBA" id="ARBA00022692"/>
    </source>
</evidence>
<organism evidence="6 7">
    <name type="scientific">Oedothorax gibbosus</name>
    <dbReference type="NCBI Taxonomy" id="931172"/>
    <lineage>
        <taxon>Eukaryota</taxon>
        <taxon>Metazoa</taxon>
        <taxon>Ecdysozoa</taxon>
        <taxon>Arthropoda</taxon>
        <taxon>Chelicerata</taxon>
        <taxon>Arachnida</taxon>
        <taxon>Araneae</taxon>
        <taxon>Araneomorphae</taxon>
        <taxon>Entelegynae</taxon>
        <taxon>Araneoidea</taxon>
        <taxon>Linyphiidae</taxon>
        <taxon>Erigoninae</taxon>
        <taxon>Oedothorax</taxon>
    </lineage>
</organism>
<keyword evidence="7" id="KW-1185">Reference proteome</keyword>
<evidence type="ECO:0008006" key="8">
    <source>
        <dbReference type="Google" id="ProtNLM"/>
    </source>
</evidence>
<evidence type="ECO:0000313" key="7">
    <source>
        <dbReference type="Proteomes" id="UP000827092"/>
    </source>
</evidence>
<evidence type="ECO:0000256" key="1">
    <source>
        <dbReference type="ARBA" id="ARBA00004141"/>
    </source>
</evidence>
<keyword evidence="4 5" id="KW-0472">Membrane</keyword>
<reference evidence="6 7" key="1">
    <citation type="journal article" date="2022" name="Nat. Ecol. Evol.">
        <title>A masculinizing supergene underlies an exaggerated male reproductive morph in a spider.</title>
        <authorList>
            <person name="Hendrickx F."/>
            <person name="De Corte Z."/>
            <person name="Sonet G."/>
            <person name="Van Belleghem S.M."/>
            <person name="Kostlbacher S."/>
            <person name="Vangestel C."/>
        </authorList>
    </citation>
    <scope>NUCLEOTIDE SEQUENCE [LARGE SCALE GENOMIC DNA]</scope>
    <source>
        <strain evidence="6">W744_W776</strain>
    </source>
</reference>
<evidence type="ECO:0000313" key="6">
    <source>
        <dbReference type="EMBL" id="KAG8194181.1"/>
    </source>
</evidence>
<dbReference type="Pfam" id="PF10242">
    <property type="entry name" value="L_HMGIC_fpl"/>
    <property type="match status" value="1"/>
</dbReference>